<dbReference type="Proteomes" id="UP000050934">
    <property type="component" value="Unassembled WGS sequence"/>
</dbReference>
<accession>A0A0R2I4D6</accession>
<keyword evidence="1" id="KW-0812">Transmembrane</keyword>
<dbReference type="STRING" id="396268.IV45_GL000885"/>
<feature type="transmembrane region" description="Helical" evidence="1">
    <location>
        <begin position="95"/>
        <end position="117"/>
    </location>
</feature>
<evidence type="ECO:0000313" key="2">
    <source>
        <dbReference type="EMBL" id="KRN58438.1"/>
    </source>
</evidence>
<feature type="transmembrane region" description="Helical" evidence="1">
    <location>
        <begin position="12"/>
        <end position="30"/>
    </location>
</feature>
<protein>
    <submittedName>
        <fullName evidence="2">Uncharacterized protein</fullName>
    </submittedName>
</protein>
<sequence>MESRQKNVTKIIAITIVSMLLAIGVEFYMFNQYGYSLGSTAVWGRVALIIFLAVIVILLAAWDARFSNYATILIMLYYLIIDLGGVLQIHHRTSLGGILMQMGALAGVLVAVYGIGLGMRQRTLHNRAVYEQTHQTVKKSKAKKDSKK</sequence>
<keyword evidence="3" id="KW-1185">Reference proteome</keyword>
<reference evidence="2 3" key="1">
    <citation type="journal article" date="2015" name="Genome Announc.">
        <title>Expanding the biotechnology potential of lactobacilli through comparative genomics of 213 strains and associated genera.</title>
        <authorList>
            <person name="Sun Z."/>
            <person name="Harris H.M."/>
            <person name="McCann A."/>
            <person name="Guo C."/>
            <person name="Argimon S."/>
            <person name="Zhang W."/>
            <person name="Yang X."/>
            <person name="Jeffery I.B."/>
            <person name="Cooney J.C."/>
            <person name="Kagawa T.F."/>
            <person name="Liu W."/>
            <person name="Song Y."/>
            <person name="Salvetti E."/>
            <person name="Wrobel A."/>
            <person name="Rasinkangas P."/>
            <person name="Parkhill J."/>
            <person name="Rea M.C."/>
            <person name="O'Sullivan O."/>
            <person name="Ritari J."/>
            <person name="Douillard F.P."/>
            <person name="Paul Ross R."/>
            <person name="Yang R."/>
            <person name="Briner A.E."/>
            <person name="Felis G.E."/>
            <person name="de Vos W.M."/>
            <person name="Barrangou R."/>
            <person name="Klaenhammer T.R."/>
            <person name="Caufield P.W."/>
            <person name="Cui Y."/>
            <person name="Zhang H."/>
            <person name="O'Toole P.W."/>
        </authorList>
    </citation>
    <scope>NUCLEOTIDE SEQUENCE [LARGE SCALE GENOMIC DNA]</scope>
    <source>
        <strain evidence="2 3">DSM 17896</strain>
    </source>
</reference>
<dbReference type="RefSeq" id="WP_057741815.1">
    <property type="nucleotide sequence ID" value="NZ_JQBW01000010.1"/>
</dbReference>
<gene>
    <name evidence="2" type="ORF">IV45_GL000885</name>
</gene>
<feature type="transmembrane region" description="Helical" evidence="1">
    <location>
        <begin position="69"/>
        <end position="89"/>
    </location>
</feature>
<feature type="transmembrane region" description="Helical" evidence="1">
    <location>
        <begin position="42"/>
        <end position="62"/>
    </location>
</feature>
<proteinExistence type="predicted"/>
<comment type="caution">
    <text evidence="2">The sequence shown here is derived from an EMBL/GenBank/DDBJ whole genome shotgun (WGS) entry which is preliminary data.</text>
</comment>
<dbReference type="PATRIC" id="fig|396268.3.peg.897"/>
<evidence type="ECO:0000256" key="1">
    <source>
        <dbReference type="SAM" id="Phobius"/>
    </source>
</evidence>
<keyword evidence="1" id="KW-1133">Transmembrane helix</keyword>
<dbReference type="EMBL" id="JQBW01000010">
    <property type="protein sequence ID" value="KRN58438.1"/>
    <property type="molecule type" value="Genomic_DNA"/>
</dbReference>
<dbReference type="AlphaFoldDB" id="A0A0R2I4D6"/>
<name>A0A0R2I4D6_9LACO</name>
<organism evidence="2 3">
    <name type="scientific">Limosilactobacillus secaliphilus</name>
    <dbReference type="NCBI Taxonomy" id="396268"/>
    <lineage>
        <taxon>Bacteria</taxon>
        <taxon>Bacillati</taxon>
        <taxon>Bacillota</taxon>
        <taxon>Bacilli</taxon>
        <taxon>Lactobacillales</taxon>
        <taxon>Lactobacillaceae</taxon>
        <taxon>Limosilactobacillus</taxon>
    </lineage>
</organism>
<keyword evidence="1" id="KW-0472">Membrane</keyword>
<evidence type="ECO:0000313" key="3">
    <source>
        <dbReference type="Proteomes" id="UP000050934"/>
    </source>
</evidence>